<dbReference type="Proteomes" id="UP000676336">
    <property type="component" value="Unassembled WGS sequence"/>
</dbReference>
<comment type="caution">
    <text evidence="1">The sequence shown here is derived from an EMBL/GenBank/DDBJ whole genome shotgun (WGS) entry which is preliminary data.</text>
</comment>
<reference evidence="1" key="1">
    <citation type="submission" date="2021-02" db="EMBL/GenBank/DDBJ databases">
        <authorList>
            <person name="Nowell W R."/>
        </authorList>
    </citation>
    <scope>NUCLEOTIDE SEQUENCE</scope>
</reference>
<accession>A0A8S3G9V7</accession>
<dbReference type="EMBL" id="CAJOBI010288784">
    <property type="protein sequence ID" value="CAF5157018.1"/>
    <property type="molecule type" value="Genomic_DNA"/>
</dbReference>
<evidence type="ECO:0000313" key="2">
    <source>
        <dbReference type="Proteomes" id="UP000676336"/>
    </source>
</evidence>
<feature type="non-terminal residue" evidence="1">
    <location>
        <position position="1"/>
    </location>
</feature>
<sequence>SILKLLPLNDGKGLLALADGDEKSKYSLICIDD</sequence>
<protein>
    <submittedName>
        <fullName evidence="1">Uncharacterized protein</fullName>
    </submittedName>
</protein>
<organism evidence="1 2">
    <name type="scientific">Rotaria magnacalcarata</name>
    <dbReference type="NCBI Taxonomy" id="392030"/>
    <lineage>
        <taxon>Eukaryota</taxon>
        <taxon>Metazoa</taxon>
        <taxon>Spiralia</taxon>
        <taxon>Gnathifera</taxon>
        <taxon>Rotifera</taxon>
        <taxon>Eurotatoria</taxon>
        <taxon>Bdelloidea</taxon>
        <taxon>Philodinida</taxon>
        <taxon>Philodinidae</taxon>
        <taxon>Rotaria</taxon>
    </lineage>
</organism>
<dbReference type="AlphaFoldDB" id="A0A8S3G9V7"/>
<name>A0A8S3G9V7_9BILA</name>
<evidence type="ECO:0000313" key="1">
    <source>
        <dbReference type="EMBL" id="CAF5157018.1"/>
    </source>
</evidence>
<gene>
    <name evidence="1" type="ORF">SMN809_LOCUS64288</name>
</gene>
<proteinExistence type="predicted"/>